<gene>
    <name evidence="6" type="ORF">FOF46_19900</name>
</gene>
<dbReference type="InterPro" id="IPR032808">
    <property type="entry name" value="DoxX"/>
</dbReference>
<evidence type="ECO:0000256" key="5">
    <source>
        <dbReference type="SAM" id="Phobius"/>
    </source>
</evidence>
<dbReference type="GO" id="GO:0016020">
    <property type="term" value="C:membrane"/>
    <property type="evidence" value="ECO:0007669"/>
    <property type="project" value="UniProtKB-SubCell"/>
</dbReference>
<keyword evidence="3 5" id="KW-1133">Transmembrane helix</keyword>
<dbReference type="AlphaFoldDB" id="A0A554VGF1"/>
<comment type="subcellular location">
    <subcellularLocation>
        <location evidence="1">Membrane</location>
        <topology evidence="1">Multi-pass membrane protein</topology>
    </subcellularLocation>
</comment>
<name>A0A554VGF1_9FLAO</name>
<evidence type="ECO:0000256" key="1">
    <source>
        <dbReference type="ARBA" id="ARBA00004141"/>
    </source>
</evidence>
<dbReference type="Proteomes" id="UP000318833">
    <property type="component" value="Unassembled WGS sequence"/>
</dbReference>
<feature type="transmembrane region" description="Helical" evidence="5">
    <location>
        <begin position="97"/>
        <end position="115"/>
    </location>
</feature>
<comment type="caution">
    <text evidence="6">The sequence shown here is derived from an EMBL/GenBank/DDBJ whole genome shotgun (WGS) entry which is preliminary data.</text>
</comment>
<evidence type="ECO:0000313" key="6">
    <source>
        <dbReference type="EMBL" id="TSE06424.1"/>
    </source>
</evidence>
<dbReference type="RefSeq" id="WP_109436468.1">
    <property type="nucleotide sequence ID" value="NZ_CANLFO010000010.1"/>
</dbReference>
<proteinExistence type="predicted"/>
<keyword evidence="4 5" id="KW-0472">Membrane</keyword>
<protein>
    <submittedName>
        <fullName evidence="6">DoxX family membrane protein</fullName>
    </submittedName>
</protein>
<feature type="transmembrane region" description="Helical" evidence="5">
    <location>
        <begin position="40"/>
        <end position="66"/>
    </location>
</feature>
<dbReference type="Pfam" id="PF07681">
    <property type="entry name" value="DoxX"/>
    <property type="match status" value="1"/>
</dbReference>
<evidence type="ECO:0000256" key="3">
    <source>
        <dbReference type="ARBA" id="ARBA00022989"/>
    </source>
</evidence>
<evidence type="ECO:0000313" key="7">
    <source>
        <dbReference type="Proteomes" id="UP000318833"/>
    </source>
</evidence>
<accession>A0A554VGF1</accession>
<evidence type="ECO:0000256" key="4">
    <source>
        <dbReference type="ARBA" id="ARBA00023136"/>
    </source>
</evidence>
<dbReference type="OrthoDB" id="8161897at2"/>
<keyword evidence="2 5" id="KW-0812">Transmembrane</keyword>
<reference evidence="6 7" key="1">
    <citation type="submission" date="2019-07" db="EMBL/GenBank/DDBJ databases">
        <title>The draft genome sequence of Aquimarina algiphila M91.</title>
        <authorList>
            <person name="Meng X."/>
        </authorList>
    </citation>
    <scope>NUCLEOTIDE SEQUENCE [LARGE SCALE GENOMIC DNA]</scope>
    <source>
        <strain evidence="6 7">M91</strain>
    </source>
</reference>
<evidence type="ECO:0000256" key="2">
    <source>
        <dbReference type="ARBA" id="ARBA00022692"/>
    </source>
</evidence>
<feature type="transmembrane region" description="Helical" evidence="5">
    <location>
        <begin position="7"/>
        <end position="28"/>
    </location>
</feature>
<dbReference type="EMBL" id="VLNR01000046">
    <property type="protein sequence ID" value="TSE06424.1"/>
    <property type="molecule type" value="Genomic_DNA"/>
</dbReference>
<organism evidence="6 7">
    <name type="scientific">Aquimarina algiphila</name>
    <dbReference type="NCBI Taxonomy" id="2047982"/>
    <lineage>
        <taxon>Bacteria</taxon>
        <taxon>Pseudomonadati</taxon>
        <taxon>Bacteroidota</taxon>
        <taxon>Flavobacteriia</taxon>
        <taxon>Flavobacteriales</taxon>
        <taxon>Flavobacteriaceae</taxon>
        <taxon>Aquimarina</taxon>
    </lineage>
</organism>
<feature type="transmembrane region" description="Helical" evidence="5">
    <location>
        <begin position="73"/>
        <end position="91"/>
    </location>
</feature>
<sequence length="122" mass="13134">MNTLILVLRIVLGAMLVVFGSNKFIGFIPGFEFANPDAGIFFGALADSYVLKTVGIIEVLVGLLLLTKKAVPFALILLAPISVNIILFHATLDPANIGPGAFVFVANAFLIFKSWSTYKTLF</sequence>
<keyword evidence="7" id="KW-1185">Reference proteome</keyword>